<dbReference type="PANTHER" id="PTHR46796:SF13">
    <property type="entry name" value="HTH-TYPE TRANSCRIPTIONAL ACTIVATOR RHAS"/>
    <property type="match status" value="1"/>
</dbReference>
<evidence type="ECO:0000256" key="2">
    <source>
        <dbReference type="ARBA" id="ARBA00023125"/>
    </source>
</evidence>
<gene>
    <name evidence="5" type="ORF">L0661_23055</name>
</gene>
<dbReference type="Pfam" id="PF12833">
    <property type="entry name" value="HTH_18"/>
    <property type="match status" value="1"/>
</dbReference>
<dbReference type="InterPro" id="IPR050204">
    <property type="entry name" value="AraC_XylS_family_regulators"/>
</dbReference>
<accession>A0A9X1TUD7</accession>
<keyword evidence="1" id="KW-0805">Transcription regulation</keyword>
<dbReference type="EMBL" id="JAKFFV010000018">
    <property type="protein sequence ID" value="MCF2501219.1"/>
    <property type="molecule type" value="Genomic_DNA"/>
</dbReference>
<dbReference type="PROSITE" id="PS01124">
    <property type="entry name" value="HTH_ARAC_FAMILY_2"/>
    <property type="match status" value="1"/>
</dbReference>
<dbReference type="Gene3D" id="1.10.10.60">
    <property type="entry name" value="Homeodomain-like"/>
    <property type="match status" value="1"/>
</dbReference>
<dbReference type="PANTHER" id="PTHR46796">
    <property type="entry name" value="HTH-TYPE TRANSCRIPTIONAL ACTIVATOR RHAS-RELATED"/>
    <property type="match status" value="1"/>
</dbReference>
<dbReference type="InterPro" id="IPR018060">
    <property type="entry name" value="HTH_AraC"/>
</dbReference>
<name>A0A9X1TUD7_9BACT</name>
<keyword evidence="3" id="KW-0804">Transcription</keyword>
<feature type="domain" description="HTH araC/xylS-type" evidence="4">
    <location>
        <begin position="159"/>
        <end position="260"/>
    </location>
</feature>
<dbReference type="GO" id="GO:0043565">
    <property type="term" value="F:sequence-specific DNA binding"/>
    <property type="evidence" value="ECO:0007669"/>
    <property type="project" value="InterPro"/>
</dbReference>
<evidence type="ECO:0000259" key="4">
    <source>
        <dbReference type="PROSITE" id="PS01124"/>
    </source>
</evidence>
<dbReference type="SUPFAM" id="SSF46689">
    <property type="entry name" value="Homeodomain-like"/>
    <property type="match status" value="1"/>
</dbReference>
<dbReference type="InterPro" id="IPR009057">
    <property type="entry name" value="Homeodomain-like_sf"/>
</dbReference>
<proteinExistence type="predicted"/>
<dbReference type="SMART" id="SM00342">
    <property type="entry name" value="HTH_ARAC"/>
    <property type="match status" value="1"/>
</dbReference>
<comment type="caution">
    <text evidence="5">The sequence shown here is derived from an EMBL/GenBank/DDBJ whole genome shotgun (WGS) entry which is preliminary data.</text>
</comment>
<protein>
    <submittedName>
        <fullName evidence="5">Helix-turn-helix domain-containing protein</fullName>
    </submittedName>
</protein>
<reference evidence="5" key="1">
    <citation type="submission" date="2022-01" db="EMBL/GenBank/DDBJ databases">
        <title>Novel species in genus Dyadobacter.</title>
        <authorList>
            <person name="Ma C."/>
        </authorList>
    </citation>
    <scope>NUCLEOTIDE SEQUENCE</scope>
    <source>
        <strain evidence="5">CY357</strain>
    </source>
</reference>
<keyword evidence="2" id="KW-0238">DNA-binding</keyword>
<evidence type="ECO:0000313" key="6">
    <source>
        <dbReference type="Proteomes" id="UP001139411"/>
    </source>
</evidence>
<dbReference type="RefSeq" id="WP_235179432.1">
    <property type="nucleotide sequence ID" value="NZ_JAKFFV010000018.1"/>
</dbReference>
<dbReference type="InterPro" id="IPR046532">
    <property type="entry name" value="DUF6597"/>
</dbReference>
<dbReference type="Pfam" id="PF20240">
    <property type="entry name" value="DUF6597"/>
    <property type="match status" value="1"/>
</dbReference>
<sequence length="273" mass="30714">MNLESYRPSADLASFVKCFWTLEGQAGINTPMQRVLPDGCIELFFILGDDVRRFVSENEYIIQPRAMVLGQITEPLYIQPTGKVSCFAVRFYPYGFANFVETSIVNLANTETPIAMLFGEEQAECISKQIINASHTEERIALIEAFLLKRINDSAVRERIVESTIEALLLANGSTAINSMMKNDLSKRRKLERSFARHIGISPKQLGKVIRLQAVLKILLSRESADLLQVAYDHDYYDQAHFINDFKELTGTSPGRFLSDDTLSLSTLLYSAG</sequence>
<evidence type="ECO:0000256" key="1">
    <source>
        <dbReference type="ARBA" id="ARBA00023015"/>
    </source>
</evidence>
<evidence type="ECO:0000313" key="5">
    <source>
        <dbReference type="EMBL" id="MCF2501219.1"/>
    </source>
</evidence>
<dbReference type="GO" id="GO:0003700">
    <property type="term" value="F:DNA-binding transcription factor activity"/>
    <property type="evidence" value="ECO:0007669"/>
    <property type="project" value="InterPro"/>
</dbReference>
<organism evidence="5 6">
    <name type="scientific">Dyadobacter chenhuakuii</name>
    <dbReference type="NCBI Taxonomy" id="2909339"/>
    <lineage>
        <taxon>Bacteria</taxon>
        <taxon>Pseudomonadati</taxon>
        <taxon>Bacteroidota</taxon>
        <taxon>Cytophagia</taxon>
        <taxon>Cytophagales</taxon>
        <taxon>Spirosomataceae</taxon>
        <taxon>Dyadobacter</taxon>
    </lineage>
</organism>
<dbReference type="Proteomes" id="UP001139411">
    <property type="component" value="Unassembled WGS sequence"/>
</dbReference>
<evidence type="ECO:0000256" key="3">
    <source>
        <dbReference type="ARBA" id="ARBA00023163"/>
    </source>
</evidence>
<dbReference type="AlphaFoldDB" id="A0A9X1TUD7"/>